<proteinExistence type="inferred from homology"/>
<feature type="signal peptide" evidence="11">
    <location>
        <begin position="1"/>
        <end position="25"/>
    </location>
</feature>
<feature type="domain" description="SLH" evidence="12">
    <location>
        <begin position="655"/>
        <end position="718"/>
    </location>
</feature>
<name>E1L7W6_9FIRM</name>
<dbReference type="Pfam" id="PF03895">
    <property type="entry name" value="YadA_anchor"/>
    <property type="match status" value="1"/>
</dbReference>
<sequence>MNKRKRLLAILINGMLLSSICVASAADVTIGTGNGVAYGTGSTAPEVKNVAIGNGAEVSYANGTNRPATGDIAIGSGAHTNNYVNQGGGIAIGEGAFSENMAGNQEASFNFRQTTFQGSGFLGLKAPFFPADPTKVPTGVAIGQHTYARSGSTMIGTHNYKGKIGDTEVDTNNVNSMRDHGISVNATTVGVNSFNGSAFGTVTGAYNAITTSYNGGNPFTNSDAAKNFGATITGALNTIESKTATSDYSGVANNVVGLANRTFNSNGSIIMGAGNEITNSITYISAPTSGGSSPNALASTLRTAVKNSNGGGATMAFGGGNKADYTLRTSMIGINNTVTGANGAESADNLVMGVGNTGTNVQHLTAIGSKNTVSDAKNTVIVGDNRKVTGANNAVIIGSSDAVTTTTVNDAVAIGHNTDVSTEGGVALGSGSKATVAAGAVGYDISTNAASTDTSSTWKATASAVSVGDVANDVTRQITSVAAGTNDTDAVNVAQLKRIQDQITNSTTNISQNTADIKNIKGDISKLDKRVNKAVAGSAALAALHPLDFDPDAKWDFAAGYGHYHNGNAAALGAFYRPNEDVQLSVGSTVGNGETVVNAGLSVKVGAHSNVSRSRVAIGKEVLELKKTVALQNAQIQKLTTLLNGVAGSNMKADRTTLFPDVPSNHWAYEAVSDLSRRGLVEGYPDGTFGGDRLLTRYEFAEIVYRAIQNGVQVNEQLVTEFSPEMALFRVDTVAKNHQGQPTIERVRVNKK</sequence>
<keyword evidence="5" id="KW-1134">Transmembrane beta strand</keyword>
<dbReference type="GO" id="GO:0009279">
    <property type="term" value="C:cell outer membrane"/>
    <property type="evidence" value="ECO:0007669"/>
    <property type="project" value="UniProtKB-SubCell"/>
</dbReference>
<dbReference type="PANTHER" id="PTHR43308">
    <property type="entry name" value="OUTER MEMBRANE PROTEIN ALPHA-RELATED"/>
    <property type="match status" value="1"/>
</dbReference>
<evidence type="ECO:0000256" key="2">
    <source>
        <dbReference type="ARBA" id="ARBA00004442"/>
    </source>
</evidence>
<keyword evidence="9" id="KW-0472">Membrane</keyword>
<keyword evidence="10" id="KW-0998">Cell outer membrane</keyword>
<keyword evidence="8" id="KW-0653">Protein transport</keyword>
<evidence type="ECO:0000256" key="5">
    <source>
        <dbReference type="ARBA" id="ARBA00022452"/>
    </source>
</evidence>
<dbReference type="Proteomes" id="UP000004211">
    <property type="component" value="Unassembled WGS sequence"/>
</dbReference>
<dbReference type="PROSITE" id="PS51272">
    <property type="entry name" value="SLH"/>
    <property type="match status" value="1"/>
</dbReference>
<dbReference type="Pfam" id="PF05662">
    <property type="entry name" value="YadA_stalk"/>
    <property type="match status" value="1"/>
</dbReference>
<feature type="chain" id="PRO_5003148920" description="SLH domain-containing protein" evidence="11">
    <location>
        <begin position="26"/>
        <end position="752"/>
    </location>
</feature>
<evidence type="ECO:0000256" key="4">
    <source>
        <dbReference type="ARBA" id="ARBA00022448"/>
    </source>
</evidence>
<dbReference type="InterPro" id="IPR001119">
    <property type="entry name" value="SLH_dom"/>
</dbReference>
<dbReference type="InterPro" id="IPR011049">
    <property type="entry name" value="Serralysin-like_metalloprot_C"/>
</dbReference>
<dbReference type="SUPFAM" id="SSF54523">
    <property type="entry name" value="Pili subunits"/>
    <property type="match status" value="1"/>
</dbReference>
<dbReference type="AlphaFoldDB" id="E1L7W6"/>
<evidence type="ECO:0000313" key="13">
    <source>
        <dbReference type="EMBL" id="EFL55562.1"/>
    </source>
</evidence>
<dbReference type="RefSeq" id="WP_005378289.1">
    <property type="nucleotide sequence ID" value="NZ_AEDR01000046.1"/>
</dbReference>
<keyword evidence="4" id="KW-0813">Transport</keyword>
<dbReference type="EMBL" id="AEDR01000046">
    <property type="protein sequence ID" value="EFL55562.1"/>
    <property type="molecule type" value="Genomic_DNA"/>
</dbReference>
<dbReference type="Gene3D" id="6.10.250.2120">
    <property type="match status" value="1"/>
</dbReference>
<evidence type="ECO:0000259" key="12">
    <source>
        <dbReference type="PROSITE" id="PS51272"/>
    </source>
</evidence>
<dbReference type="GO" id="GO:0009986">
    <property type="term" value="C:cell surface"/>
    <property type="evidence" value="ECO:0007669"/>
    <property type="project" value="UniProtKB-SubCell"/>
</dbReference>
<comment type="subcellular location">
    <subcellularLocation>
        <location evidence="2">Cell outer membrane</location>
    </subcellularLocation>
    <subcellularLocation>
        <location evidence="1">Cell surface</location>
    </subcellularLocation>
</comment>
<keyword evidence="7 11" id="KW-0732">Signal</keyword>
<dbReference type="eggNOG" id="COG5295">
    <property type="taxonomic scope" value="Bacteria"/>
</dbReference>
<keyword evidence="6" id="KW-0812">Transmembrane</keyword>
<organism evidence="13 14">
    <name type="scientific">Veillonella atypica ACS-049-V-Sch6</name>
    <dbReference type="NCBI Taxonomy" id="866776"/>
    <lineage>
        <taxon>Bacteria</taxon>
        <taxon>Bacillati</taxon>
        <taxon>Bacillota</taxon>
        <taxon>Negativicutes</taxon>
        <taxon>Veillonellales</taxon>
        <taxon>Veillonellaceae</taxon>
        <taxon>Veillonella</taxon>
    </lineage>
</organism>
<comment type="caution">
    <text evidence="13">The sequence shown here is derived from an EMBL/GenBank/DDBJ whole genome shotgun (WGS) entry which is preliminary data.</text>
</comment>
<dbReference type="InterPro" id="IPR051465">
    <property type="entry name" value="Cell_Envelope_Struct_Comp"/>
</dbReference>
<protein>
    <recommendedName>
        <fullName evidence="12">SLH domain-containing protein</fullName>
    </recommendedName>
</protein>
<reference evidence="13 14" key="1">
    <citation type="submission" date="2010-08" db="EMBL/GenBank/DDBJ databases">
        <authorList>
            <person name="Durkin A.S."/>
            <person name="Madupu R."/>
            <person name="Torralba M."/>
            <person name="Gillis M."/>
            <person name="Methe B."/>
            <person name="Sutton G."/>
            <person name="Nelson K.E."/>
        </authorList>
    </citation>
    <scope>NUCLEOTIDE SEQUENCE [LARGE SCALE GENOMIC DNA]</scope>
    <source>
        <strain evidence="13 14">ACS-049-V-Sch6</strain>
    </source>
</reference>
<evidence type="ECO:0000313" key="14">
    <source>
        <dbReference type="Proteomes" id="UP000004211"/>
    </source>
</evidence>
<evidence type="ECO:0000256" key="7">
    <source>
        <dbReference type="ARBA" id="ARBA00022729"/>
    </source>
</evidence>
<dbReference type="InterPro" id="IPR008635">
    <property type="entry name" value="Coiled_stalk_dom"/>
</dbReference>
<accession>E1L7W6</accession>
<evidence type="ECO:0000256" key="1">
    <source>
        <dbReference type="ARBA" id="ARBA00004241"/>
    </source>
</evidence>
<dbReference type="Gene3D" id="2.150.10.10">
    <property type="entry name" value="Serralysin-like metalloprotease, C-terminal"/>
    <property type="match status" value="1"/>
</dbReference>
<comment type="similarity">
    <text evidence="3">Belongs to the autotransporter-2 (AT-2) (TC 1.B.40) family.</text>
</comment>
<dbReference type="PANTHER" id="PTHR43308:SF1">
    <property type="entry name" value="OUTER MEMBRANE PROTEIN ALPHA"/>
    <property type="match status" value="1"/>
</dbReference>
<dbReference type="InterPro" id="IPR005594">
    <property type="entry name" value="YadA_C"/>
</dbReference>
<evidence type="ECO:0000256" key="10">
    <source>
        <dbReference type="ARBA" id="ARBA00023237"/>
    </source>
</evidence>
<evidence type="ECO:0000256" key="8">
    <source>
        <dbReference type="ARBA" id="ARBA00022927"/>
    </source>
</evidence>
<evidence type="ECO:0000256" key="6">
    <source>
        <dbReference type="ARBA" id="ARBA00022692"/>
    </source>
</evidence>
<dbReference type="Gene3D" id="3.30.1300.30">
    <property type="entry name" value="GSPII I/J protein-like"/>
    <property type="match status" value="1"/>
</dbReference>
<evidence type="ECO:0000256" key="11">
    <source>
        <dbReference type="SAM" id="SignalP"/>
    </source>
</evidence>
<evidence type="ECO:0000256" key="3">
    <source>
        <dbReference type="ARBA" id="ARBA00005848"/>
    </source>
</evidence>
<dbReference type="Pfam" id="PF00395">
    <property type="entry name" value="SLH"/>
    <property type="match status" value="1"/>
</dbReference>
<evidence type="ECO:0000256" key="9">
    <source>
        <dbReference type="ARBA" id="ARBA00023136"/>
    </source>
</evidence>
<gene>
    <name evidence="13" type="ORF">HMPREF9321_1438</name>
</gene>
<dbReference type="GO" id="GO:0015031">
    <property type="term" value="P:protein transport"/>
    <property type="evidence" value="ECO:0007669"/>
    <property type="project" value="UniProtKB-KW"/>
</dbReference>
<dbReference type="InterPro" id="IPR045584">
    <property type="entry name" value="Pilin-like"/>
</dbReference>